<dbReference type="SUPFAM" id="SSF56112">
    <property type="entry name" value="Protein kinase-like (PK-like)"/>
    <property type="match status" value="1"/>
</dbReference>
<evidence type="ECO:0000256" key="3">
    <source>
        <dbReference type="ARBA" id="ARBA00022741"/>
    </source>
</evidence>
<feature type="domain" description="Aminoglycoside phosphotransferase" evidence="7">
    <location>
        <begin position="155"/>
        <end position="229"/>
    </location>
</feature>
<evidence type="ECO:0000256" key="5">
    <source>
        <dbReference type="ARBA" id="ARBA00022840"/>
    </source>
</evidence>
<evidence type="ECO:0000313" key="9">
    <source>
        <dbReference type="Proteomes" id="UP001635816"/>
    </source>
</evidence>
<dbReference type="CDD" id="cd05150">
    <property type="entry name" value="APH"/>
    <property type="match status" value="1"/>
</dbReference>
<keyword evidence="3" id="KW-0547">Nucleotide-binding</keyword>
<protein>
    <submittedName>
        <fullName evidence="8">Phosphotransferase</fullName>
    </submittedName>
</protein>
<proteinExistence type="inferred from homology"/>
<evidence type="ECO:0000259" key="7">
    <source>
        <dbReference type="Pfam" id="PF01636"/>
    </source>
</evidence>
<dbReference type="Gene3D" id="3.90.1200.10">
    <property type="match status" value="1"/>
</dbReference>
<keyword evidence="4" id="KW-0418">Kinase</keyword>
<dbReference type="PIRSF" id="PIRSF000706">
    <property type="entry name" value="Kanamycin_kin"/>
    <property type="match status" value="1"/>
</dbReference>
<comment type="caution">
    <text evidence="8">The sequence shown here is derived from an EMBL/GenBank/DDBJ whole genome shotgun (WGS) entry which is preliminary data.</text>
</comment>
<evidence type="ECO:0000256" key="6">
    <source>
        <dbReference type="ARBA" id="ARBA00023251"/>
    </source>
</evidence>
<sequence>MTIPVGEIPVPAVVLRIAAGRPVKAVWDNEAGGQTFQIGHGDGREFVKVAPPHPSVNLHREAVKLRWAAPYLTVPAVLGVGREGATEWLHTAGITGRSAADPHWIARPQHAVRAIAAGLRALHDRVPVDQCPFSWSVPDRLSAMPDAGRRLSAPPTIDRLVVCHGDACAPNTLISADGSWCGHVDLGELGVADRWADLAVATLSLRWNYPGDWEAEFFDAYGVTPDPVRIDYYRALWNAED</sequence>
<accession>A0ABW9LEL6</accession>
<keyword evidence="2" id="KW-0808">Transferase</keyword>
<dbReference type="Gene3D" id="3.30.200.20">
    <property type="entry name" value="Phosphorylase Kinase, domain 1"/>
    <property type="match status" value="1"/>
</dbReference>
<evidence type="ECO:0000256" key="4">
    <source>
        <dbReference type="ARBA" id="ARBA00022777"/>
    </source>
</evidence>
<keyword evidence="5" id="KW-0067">ATP-binding</keyword>
<keyword evidence="9" id="KW-1185">Reference proteome</keyword>
<evidence type="ECO:0000256" key="1">
    <source>
        <dbReference type="ARBA" id="ARBA00006219"/>
    </source>
</evidence>
<gene>
    <name evidence="8" type="ORF">ACK4CT_24870</name>
</gene>
<dbReference type="InterPro" id="IPR024165">
    <property type="entry name" value="Kan/Strep_kinase"/>
</dbReference>
<reference evidence="8 9" key="1">
    <citation type="submission" date="2024-12" db="EMBL/GenBank/DDBJ databases">
        <title>The coexistence of Mycolicibacterium septicum and Mycolicibacterium nivoides in clinical samples.</title>
        <authorList>
            <person name="Wang C."/>
            <person name="Feng Y."/>
            <person name="Zong Z."/>
        </authorList>
    </citation>
    <scope>NUCLEOTIDE SEQUENCE [LARGE SCALE GENOMIC DNA]</scope>
    <source>
        <strain evidence="8 9">120309</strain>
    </source>
</reference>
<dbReference type="EMBL" id="JBKBDD010000010">
    <property type="protein sequence ID" value="MFN6546434.1"/>
    <property type="molecule type" value="Genomic_DNA"/>
</dbReference>
<dbReference type="InterPro" id="IPR002575">
    <property type="entry name" value="Aminoglycoside_PTrfase"/>
</dbReference>
<dbReference type="InterPro" id="IPR011009">
    <property type="entry name" value="Kinase-like_dom_sf"/>
</dbReference>
<dbReference type="Proteomes" id="UP001635816">
    <property type="component" value="Unassembled WGS sequence"/>
</dbReference>
<dbReference type="RefSeq" id="WP_090429882.1">
    <property type="nucleotide sequence ID" value="NZ_CP034072.1"/>
</dbReference>
<evidence type="ECO:0000313" key="8">
    <source>
        <dbReference type="EMBL" id="MFN6546434.1"/>
    </source>
</evidence>
<name>A0ABW9LEL6_9MYCO</name>
<comment type="similarity">
    <text evidence="1">Belongs to the aminoglycoside phosphotransferase family.</text>
</comment>
<evidence type="ECO:0000256" key="2">
    <source>
        <dbReference type="ARBA" id="ARBA00022679"/>
    </source>
</evidence>
<keyword evidence="6" id="KW-0046">Antibiotic resistance</keyword>
<feature type="domain" description="Aminoglycoside phosphotransferase" evidence="7">
    <location>
        <begin position="33"/>
        <end position="140"/>
    </location>
</feature>
<dbReference type="Pfam" id="PF01636">
    <property type="entry name" value="APH"/>
    <property type="match status" value="2"/>
</dbReference>
<organism evidence="8 9">
    <name type="scientific">Mycolicibacterium nivoides</name>
    <dbReference type="NCBI Taxonomy" id="2487344"/>
    <lineage>
        <taxon>Bacteria</taxon>
        <taxon>Bacillati</taxon>
        <taxon>Actinomycetota</taxon>
        <taxon>Actinomycetes</taxon>
        <taxon>Mycobacteriales</taxon>
        <taxon>Mycobacteriaceae</taxon>
        <taxon>Mycolicibacterium</taxon>
    </lineage>
</organism>
<dbReference type="GeneID" id="300558211"/>